<feature type="transmembrane region" description="Helical" evidence="11">
    <location>
        <begin position="171"/>
        <end position="196"/>
    </location>
</feature>
<dbReference type="InterPro" id="IPR001915">
    <property type="entry name" value="Peptidase_M48"/>
</dbReference>
<evidence type="ECO:0000313" key="13">
    <source>
        <dbReference type="EMBL" id="MCJ0764561.1"/>
    </source>
</evidence>
<dbReference type="GO" id="GO:0046872">
    <property type="term" value="F:metal ion binding"/>
    <property type="evidence" value="ECO:0007669"/>
    <property type="project" value="UniProtKB-KW"/>
</dbReference>
<dbReference type="PANTHER" id="PTHR43221:SF2">
    <property type="entry name" value="PROTEASE HTPX HOMOLOG"/>
    <property type="match status" value="1"/>
</dbReference>
<accession>A0A9X1VVJ8</accession>
<keyword evidence="2" id="KW-1003">Cell membrane</keyword>
<proteinExistence type="predicted"/>
<dbReference type="Pfam" id="PF01435">
    <property type="entry name" value="Peptidase_M48"/>
    <property type="match status" value="1"/>
</dbReference>
<keyword evidence="6" id="KW-0378">Hydrolase</keyword>
<keyword evidence="5" id="KW-0479">Metal-binding</keyword>
<evidence type="ECO:0000256" key="2">
    <source>
        <dbReference type="ARBA" id="ARBA00022475"/>
    </source>
</evidence>
<comment type="cofactor">
    <cofactor evidence="1">
        <name>Zn(2+)</name>
        <dbReference type="ChEBI" id="CHEBI:29105"/>
    </cofactor>
</comment>
<comment type="caution">
    <text evidence="13">The sequence shown here is derived from an EMBL/GenBank/DDBJ whole genome shotgun (WGS) entry which is preliminary data.</text>
</comment>
<protein>
    <submittedName>
        <fullName evidence="13">M48 family metallopeptidase</fullName>
    </submittedName>
</protein>
<gene>
    <name evidence="13" type="ORF">MMF98_15185</name>
</gene>
<feature type="transmembrane region" description="Helical" evidence="11">
    <location>
        <begin position="356"/>
        <end position="378"/>
    </location>
</feature>
<evidence type="ECO:0000256" key="8">
    <source>
        <dbReference type="ARBA" id="ARBA00022989"/>
    </source>
</evidence>
<evidence type="ECO:0000256" key="5">
    <source>
        <dbReference type="ARBA" id="ARBA00022723"/>
    </source>
</evidence>
<evidence type="ECO:0000256" key="1">
    <source>
        <dbReference type="ARBA" id="ARBA00001947"/>
    </source>
</evidence>
<feature type="transmembrane region" description="Helical" evidence="11">
    <location>
        <begin position="476"/>
        <end position="505"/>
    </location>
</feature>
<name>A0A9X1VVJ8_9BURK</name>
<feature type="transmembrane region" description="Helical" evidence="11">
    <location>
        <begin position="54"/>
        <end position="72"/>
    </location>
</feature>
<evidence type="ECO:0000256" key="4">
    <source>
        <dbReference type="ARBA" id="ARBA00022692"/>
    </source>
</evidence>
<feature type="domain" description="Peptidase M48" evidence="12">
    <location>
        <begin position="113"/>
        <end position="300"/>
    </location>
</feature>
<feature type="transmembrane region" description="Helical" evidence="11">
    <location>
        <begin position="439"/>
        <end position="464"/>
    </location>
</feature>
<keyword evidence="9" id="KW-0482">Metalloprotease</keyword>
<evidence type="ECO:0000313" key="14">
    <source>
        <dbReference type="Proteomes" id="UP001139447"/>
    </source>
</evidence>
<feature type="transmembrane region" description="Helical" evidence="11">
    <location>
        <begin position="221"/>
        <end position="239"/>
    </location>
</feature>
<keyword evidence="8 11" id="KW-1133">Transmembrane helix</keyword>
<dbReference type="AlphaFoldDB" id="A0A9X1VVJ8"/>
<evidence type="ECO:0000256" key="11">
    <source>
        <dbReference type="SAM" id="Phobius"/>
    </source>
</evidence>
<organism evidence="13 14">
    <name type="scientific">Variovorax terrae</name>
    <dbReference type="NCBI Taxonomy" id="2923278"/>
    <lineage>
        <taxon>Bacteria</taxon>
        <taxon>Pseudomonadati</taxon>
        <taxon>Pseudomonadota</taxon>
        <taxon>Betaproteobacteria</taxon>
        <taxon>Burkholderiales</taxon>
        <taxon>Comamonadaceae</taxon>
        <taxon>Variovorax</taxon>
    </lineage>
</organism>
<sequence length="566" mass="61252">MSPERLNQLKLPDETKLGLGLVIVYLLFDVTQSLTFGGWQMAEMLGLEPNARTAGVLQLILLAVISVGLVVWRRRSILRSLGAQRLEEADPALAEDAAYLARHIARGRGSFLVTSNFSDMNAFCFAGGRTSWVVLGAGLRVLFRKQRERARAVLAHECAHLDSGDVGYVVIAWYLLCAYALLAVVNLVVSQGYFWLRVPSVLPAYDQAGGLVGLLEVNARYIFSAGFSGLIAVLGVWLLQRYFFQLREFRADERAAQAGFRGALVEMFSNPSAIRSLSPWRALLTMHPASVRRIDRLSSEQAWGRLDVYFLAGMGFIVARLGSEIPSGNSGDLPSAALTLSELLSRLGDLLQAGGWPLAASISFEVVMAFIVALHTLRMAATQARLGAGLLYRLSFLFSATLVVFIGAFLGEISAWGELARLANVSQPWTMSNALDTSFLTGLLLAGMYCFFATAIVMVAPRALRHAPRSTARQLVSLLLCALGLASLLQAGANLIGIAVGAVFGGLPPWDVPWMPASSVQPVEGVPSAMQAFTILLILTAILSFPRWLGAWQPKAVVAVNEGWLV</sequence>
<dbReference type="EMBL" id="JALGBI010000001">
    <property type="protein sequence ID" value="MCJ0764561.1"/>
    <property type="molecule type" value="Genomic_DNA"/>
</dbReference>
<feature type="transmembrane region" description="Helical" evidence="11">
    <location>
        <begin position="525"/>
        <end position="545"/>
    </location>
</feature>
<dbReference type="Gene3D" id="3.30.2010.10">
    <property type="entry name" value="Metalloproteases ('zincins'), catalytic domain"/>
    <property type="match status" value="1"/>
</dbReference>
<evidence type="ECO:0000256" key="6">
    <source>
        <dbReference type="ARBA" id="ARBA00022801"/>
    </source>
</evidence>
<feature type="transmembrane region" description="Helical" evidence="11">
    <location>
        <begin position="390"/>
        <end position="410"/>
    </location>
</feature>
<feature type="transmembrane region" description="Helical" evidence="11">
    <location>
        <begin position="302"/>
        <end position="322"/>
    </location>
</feature>
<evidence type="ECO:0000259" key="12">
    <source>
        <dbReference type="Pfam" id="PF01435"/>
    </source>
</evidence>
<keyword evidence="10 11" id="KW-0472">Membrane</keyword>
<evidence type="ECO:0000256" key="10">
    <source>
        <dbReference type="ARBA" id="ARBA00023136"/>
    </source>
</evidence>
<evidence type="ECO:0000256" key="7">
    <source>
        <dbReference type="ARBA" id="ARBA00022833"/>
    </source>
</evidence>
<dbReference type="PANTHER" id="PTHR43221">
    <property type="entry name" value="PROTEASE HTPX"/>
    <property type="match status" value="1"/>
</dbReference>
<keyword evidence="7" id="KW-0862">Zinc</keyword>
<dbReference type="GO" id="GO:0004222">
    <property type="term" value="F:metalloendopeptidase activity"/>
    <property type="evidence" value="ECO:0007669"/>
    <property type="project" value="InterPro"/>
</dbReference>
<dbReference type="InterPro" id="IPR050083">
    <property type="entry name" value="HtpX_protease"/>
</dbReference>
<keyword evidence="4 11" id="KW-0812">Transmembrane</keyword>
<evidence type="ECO:0000256" key="3">
    <source>
        <dbReference type="ARBA" id="ARBA00022670"/>
    </source>
</evidence>
<dbReference type="RefSeq" id="WP_243307223.1">
    <property type="nucleotide sequence ID" value="NZ_JALGBI010000001.1"/>
</dbReference>
<reference evidence="13" key="1">
    <citation type="submission" date="2022-03" db="EMBL/GenBank/DDBJ databases">
        <authorList>
            <person name="Woo C.Y."/>
        </authorList>
    </citation>
    <scope>NUCLEOTIDE SEQUENCE</scope>
    <source>
        <strain evidence="13">CYS-02</strain>
    </source>
</reference>
<evidence type="ECO:0000256" key="9">
    <source>
        <dbReference type="ARBA" id="ARBA00023049"/>
    </source>
</evidence>
<dbReference type="Proteomes" id="UP001139447">
    <property type="component" value="Unassembled WGS sequence"/>
</dbReference>
<keyword evidence="3" id="KW-0645">Protease</keyword>
<keyword evidence="14" id="KW-1185">Reference proteome</keyword>
<dbReference type="GO" id="GO:0006508">
    <property type="term" value="P:proteolysis"/>
    <property type="evidence" value="ECO:0007669"/>
    <property type="project" value="UniProtKB-KW"/>
</dbReference>
<feature type="transmembrane region" description="Helical" evidence="11">
    <location>
        <begin position="21"/>
        <end position="42"/>
    </location>
</feature>